<feature type="region of interest" description="Disordered" evidence="1">
    <location>
        <begin position="685"/>
        <end position="986"/>
    </location>
</feature>
<dbReference type="PIR" id="T48818">
    <property type="entry name" value="T48818"/>
</dbReference>
<feature type="domain" description="PH" evidence="4">
    <location>
        <begin position="1577"/>
        <end position="1730"/>
    </location>
</feature>
<dbReference type="Pfam" id="PF24340">
    <property type="entry name" value="DH_2"/>
    <property type="match status" value="1"/>
</dbReference>
<dbReference type="VEuPathDB" id="FungiDB:NCU03685"/>
<feature type="region of interest" description="Disordered" evidence="1">
    <location>
        <begin position="998"/>
        <end position="1028"/>
    </location>
</feature>
<dbReference type="Pfam" id="PF24344">
    <property type="entry name" value="PH_23"/>
    <property type="match status" value="1"/>
</dbReference>
<feature type="region of interest" description="Disordered" evidence="1">
    <location>
        <begin position="154"/>
        <end position="591"/>
    </location>
</feature>
<evidence type="ECO:0000256" key="1">
    <source>
        <dbReference type="SAM" id="MobiDB-lite"/>
    </source>
</evidence>
<feature type="region of interest" description="Disordered" evidence="1">
    <location>
        <begin position="1801"/>
        <end position="1869"/>
    </location>
</feature>
<feature type="region of interest" description="Disordered" evidence="1">
    <location>
        <begin position="1"/>
        <end position="105"/>
    </location>
</feature>
<accession>Q9P6X4</accession>
<feature type="region of interest" description="Disordered" evidence="1">
    <location>
        <begin position="1560"/>
        <end position="1582"/>
    </location>
</feature>
<protein>
    <submittedName>
        <fullName evidence="5">Related to glucan 1, 4-alpha-glucosidase</fullName>
    </submittedName>
</protein>
<feature type="compositionally biased region" description="Acidic residues" evidence="1">
    <location>
        <begin position="485"/>
        <end position="495"/>
    </location>
</feature>
<feature type="compositionally biased region" description="Basic residues" evidence="1">
    <location>
        <begin position="507"/>
        <end position="539"/>
    </location>
</feature>
<feature type="domain" description="PH" evidence="3">
    <location>
        <begin position="1234"/>
        <end position="1375"/>
    </location>
</feature>
<feature type="compositionally biased region" description="Low complexity" evidence="1">
    <location>
        <begin position="1832"/>
        <end position="1868"/>
    </location>
</feature>
<feature type="compositionally biased region" description="Basic and acidic residues" evidence="1">
    <location>
        <begin position="1"/>
        <end position="12"/>
    </location>
</feature>
<feature type="region of interest" description="Disordered" evidence="1">
    <location>
        <begin position="1734"/>
        <end position="1786"/>
    </location>
</feature>
<feature type="region of interest" description="Disordered" evidence="1">
    <location>
        <begin position="1409"/>
        <end position="1435"/>
    </location>
</feature>
<proteinExistence type="predicted"/>
<dbReference type="InterPro" id="IPR056222">
    <property type="entry name" value="PH_23"/>
</dbReference>
<feature type="compositionally biased region" description="Basic and acidic residues" evidence="1">
    <location>
        <begin position="704"/>
        <end position="756"/>
    </location>
</feature>
<feature type="compositionally biased region" description="Low complexity" evidence="1">
    <location>
        <begin position="806"/>
        <end position="818"/>
    </location>
</feature>
<reference evidence="5" key="1">
    <citation type="submission" date="2000-04" db="EMBL/GenBank/DDBJ databases">
        <authorList>
            <person name="Schulte U."/>
            <person name="Aign V."/>
            <person name="Hoheisel J."/>
            <person name="Brandt P."/>
            <person name="Fartmann B."/>
            <person name="Holland R."/>
            <person name="Nyakatura G."/>
            <person name="Mewes H.W."/>
            <person name="Mannhaupt G."/>
        </authorList>
    </citation>
    <scope>NUCLEOTIDE SEQUENCE</scope>
</reference>
<feature type="region of interest" description="Disordered" evidence="1">
    <location>
        <begin position="1486"/>
        <end position="1544"/>
    </location>
</feature>
<feature type="compositionally biased region" description="Basic and acidic residues" evidence="1">
    <location>
        <begin position="922"/>
        <end position="937"/>
    </location>
</feature>
<dbReference type="InterPro" id="IPR056416">
    <property type="entry name" value="DH_2_fung"/>
</dbReference>
<reference evidence="5" key="2">
    <citation type="submission" date="2001-10" db="EMBL/GenBank/DDBJ databases">
        <authorList>
            <person name="German Neurospora genome project"/>
        </authorList>
    </citation>
    <scope>NUCLEOTIDE SEQUENCE</scope>
</reference>
<feature type="compositionally biased region" description="Polar residues" evidence="1">
    <location>
        <begin position="25"/>
        <end position="39"/>
    </location>
</feature>
<feature type="compositionally biased region" description="Basic and acidic residues" evidence="1">
    <location>
        <begin position="766"/>
        <end position="784"/>
    </location>
</feature>
<organism evidence="5">
    <name type="scientific">Neurospora crassa</name>
    <dbReference type="NCBI Taxonomy" id="5141"/>
    <lineage>
        <taxon>Eukaryota</taxon>
        <taxon>Fungi</taxon>
        <taxon>Dikarya</taxon>
        <taxon>Ascomycota</taxon>
        <taxon>Pezizomycotina</taxon>
        <taxon>Sordariomycetes</taxon>
        <taxon>Sordariomycetidae</taxon>
        <taxon>Sordariales</taxon>
        <taxon>Sordariaceae</taxon>
        <taxon>Neurospora</taxon>
    </lineage>
</organism>
<dbReference type="InterPro" id="IPR056223">
    <property type="entry name" value="PH_24"/>
</dbReference>
<evidence type="ECO:0000259" key="2">
    <source>
        <dbReference type="Pfam" id="PF24340"/>
    </source>
</evidence>
<evidence type="ECO:0000313" key="5">
    <source>
        <dbReference type="EMBL" id="CAB88610.2"/>
    </source>
</evidence>
<gene>
    <name evidence="5" type="primary">68B2.020</name>
</gene>
<feature type="compositionally biased region" description="Basic and acidic residues" evidence="1">
    <location>
        <begin position="822"/>
        <end position="837"/>
    </location>
</feature>
<dbReference type="EMBL" id="AL353821">
    <property type="protein sequence ID" value="CAB88610.2"/>
    <property type="molecule type" value="Genomic_DNA"/>
</dbReference>
<feature type="compositionally biased region" description="Low complexity" evidence="1">
    <location>
        <begin position="938"/>
        <end position="949"/>
    </location>
</feature>
<feature type="compositionally biased region" description="Polar residues" evidence="1">
    <location>
        <begin position="964"/>
        <end position="978"/>
    </location>
</feature>
<sequence length="2090" mass="231297">MSPPKPKPDKPPSPRPKTPKITPTNSKNGAPTISPTKSATALGATTPKSVPTPTNSGLSHHKKKPELKKPEPSLLGDFLLGRPSPQRVAAQRSASKRRKTMSMDAQNVREELRQEMRAAAVRKLQQPGGVRDRVKAWQKASQAAVKAEGLPIPVAEDARSEPTEFAVNLSGDDVDEEDRMRIKWRQKPPKQKKPKIETVEPKGTSGSDSTAKEKNKVLGRMADDRPDVIIKEARPRPGLPKKRIISDDHWMKKQQKGKGLAKSPVPEAGQPIPKDFLKRTAQNPSVQKKIRDWAQRVELPPPPPPVARRPTVKTYRHAKTGETVTVEVDEDDDHHRGALSEPDMPRRKRSSSGESRRSSSNPRTQQCPPNDGIRVRSLQKRGSNDDGIRISPVKPARSLPDDGIKVRPGPPVSADSSSRSISTVSPSSSSGRTPSDRSGSRTPPRGASPPPRRASTPPRRASTPLRKASTPKPRARSDHSAASDDVIEVIVEPESEVSSKRSPSPPPKRRLRSPPPPKRKLPRRRGSRGGARRKPKRRSPSPPTTATQTETTTDDRRPGADKPMPTPRNNGGSSGEDSDRRPPTAAGIDDLAEIPFGFSAFSELELPLRGHTQRTHARQSAKPKPKPQRNESLKLVPNVLKKVMTGAMEKMQEMAEPPRPPPTGNKPARIESWLNNTVDPFVEGMPNLPPVVAPEPLRVSTPERNSKEKLVDRDLPAHRERAPERNSKEKLVDTDVSTHKARTPEISKRASAELPRRKERPQTPVTHEELRKTSTRSDDSEVTPKRRKSPTTTPDSAAGLKRRSTPRSPTLPRRSSGSVKKPFRDVLKEAFKGESSAHKIAPMVYPSCETDVESEPETEHDLESRRSPPQQRSPDSYKRRSASPDRPSRADSYSSSEPSTRGPSRRRRPTSDLHDLSTILSEDSREYQEPYGKKDTDSVSTVSQSTVTQAPEEAFGQPTPLTREASQQSQTSQISRKSGSLKRRLTTKHSDLVSVLSLPDDGQLVPPSRSRSIKASRSLHRKPSKANDSRVNDLLEEFADDEHFYHRELKTLVDGVVPVLLNEFVHGDNVDDADRKTDSMAKAVVNMGVALEKLWTYHKRAPLHDIRRLLEWLEAVSPVYNNYLDVWRLGFQDLIVNLAPPSGKIDENDSLLNALPRNEDGDVLSYNGERVDVAYLLKRPLIRIKWMYKFLRAAVMVIKTPETEDLLKLYGNLQEKARTRHREEFARMTDEDANNTDTTRARDLRNLRPLDNVRIDPSRQVAAKDSFEMDLEHSSGQRLECQVELMHRDRVNVPSDMGDILIRDISNKAKPWLLFPPVPRQYISARKGESPRSMIVMIRGRHNGDEWYELIKLSTTEEVQITDWLGILGSDPMPPLSRPKPPMSMSLIHVSSPKADDLDVPIGEPSVIGSYDDEFRTPSRYHKRQASAPVTSYPAPNKHIPYSESVDIFRSQPITPAYGIESVPIPRPLNIKGSAVVQPPVELAPTTRVKRRTSSPLKHEYHPSDIDSETEESARSDSESSSSSSDELDEDDVPDTIPGYSLKQPLPQIVEESVVSENTIAPSQSASQVGAPQPGQQTPQERTVQRFVASVSYWSNRKGIWREINTEPSRILVFPGSMEVHMLQETPGNKQAYPLQTSGTSEVDMANREAGGIVPLICLVLTPVVMIRRSTALDLEVRSRVSPESRLSSIDSGMFRFRAASQDEAKALYEAVHQSRLNNARYIQLAEEARVRSFGQQTQNDAGAGSADGTETSSRRKSMSIFGRKNSYRASTRAPSQHSSATTSVSAKSFLRRLLGGENTSFNIGKSTVDKQSRPGSIAGSGGAHGGGGSGSLYSSGYSSGTGGNDSSTPPRSASGSGSQSPSRWSIGLAKPFTPGQPLEIRCHLNVQNNRWADKGDCILHIGRPPPGVRQELSLYHGLEKRIIVTHATKKVSDKPLILLDAVLGSKSFSMLGTKGIMCSVWENLRDEEGNVGLAPRTGRVAGKVTKWCFQCKSVQQANWVFGMPVLEDMMEESSSGSESGGGGCSSNGSGTERYFGYMPIPSPQVVRDERRKQMWKRKLDESPEGRRRREKRAEERLVRLMTMSSAGAA</sequence>
<evidence type="ECO:0000259" key="3">
    <source>
        <dbReference type="Pfam" id="PF24344"/>
    </source>
</evidence>
<dbReference type="HOGENOM" id="CLU_001441_0_0_1"/>
<feature type="domain" description="DBL homology" evidence="2">
    <location>
        <begin position="1028"/>
        <end position="1221"/>
    </location>
</feature>
<feature type="compositionally biased region" description="Basic and acidic residues" evidence="1">
    <location>
        <begin position="857"/>
        <end position="866"/>
    </location>
</feature>
<feature type="compositionally biased region" description="Basic and acidic residues" evidence="1">
    <location>
        <begin position="875"/>
        <end position="889"/>
    </location>
</feature>
<feature type="compositionally biased region" description="Polar residues" evidence="1">
    <location>
        <begin position="46"/>
        <end position="57"/>
    </location>
</feature>
<feature type="compositionally biased region" description="Basic and acidic residues" evidence="1">
    <location>
        <begin position="210"/>
        <end position="235"/>
    </location>
</feature>
<feature type="compositionally biased region" description="Basic and acidic residues" evidence="1">
    <location>
        <begin position="2047"/>
        <end position="2079"/>
    </location>
</feature>
<feature type="compositionally biased region" description="Polar residues" evidence="1">
    <location>
        <begin position="1768"/>
        <end position="1786"/>
    </location>
</feature>
<feature type="compositionally biased region" description="Gly residues" evidence="1">
    <location>
        <begin position="1819"/>
        <end position="1831"/>
    </location>
</feature>
<feature type="region of interest" description="Disordered" evidence="1">
    <location>
        <begin position="2047"/>
        <end position="2090"/>
    </location>
</feature>
<evidence type="ECO:0000259" key="4">
    <source>
        <dbReference type="Pfam" id="PF24345"/>
    </source>
</evidence>
<feature type="compositionally biased region" description="Basic residues" evidence="1">
    <location>
        <begin position="611"/>
        <end position="627"/>
    </location>
</feature>
<dbReference type="OMA" id="FMIQMKS"/>
<feature type="compositionally biased region" description="Low complexity" evidence="1">
    <location>
        <begin position="890"/>
        <end position="902"/>
    </location>
</feature>
<feature type="region of interest" description="Disordered" evidence="1">
    <location>
        <begin position="607"/>
        <end position="637"/>
    </location>
</feature>
<dbReference type="Pfam" id="PF24345">
    <property type="entry name" value="PH_24"/>
    <property type="match status" value="1"/>
</dbReference>
<name>Q9P6X4_NEUCS</name>
<feature type="compositionally biased region" description="Low complexity" evidence="1">
    <location>
        <begin position="453"/>
        <end position="464"/>
    </location>
</feature>
<feature type="region of interest" description="Disordered" evidence="1">
    <location>
        <begin position="650"/>
        <end position="670"/>
    </location>
</feature>
<feature type="compositionally biased region" description="Basic residues" evidence="1">
    <location>
        <begin position="1011"/>
        <end position="1024"/>
    </location>
</feature>
<feature type="compositionally biased region" description="Low complexity" evidence="1">
    <location>
        <begin position="412"/>
        <end position="433"/>
    </location>
</feature>
<feature type="compositionally biased region" description="Basic residues" evidence="1">
    <location>
        <begin position="182"/>
        <end position="193"/>
    </location>
</feature>